<accession>A0A164Y0R9</accession>
<evidence type="ECO:0000313" key="2">
    <source>
        <dbReference type="Proteomes" id="UP000076858"/>
    </source>
</evidence>
<name>A0A164Y0R9_9CRUS</name>
<dbReference type="Proteomes" id="UP000076858">
    <property type="component" value="Unassembled WGS sequence"/>
</dbReference>
<proteinExistence type="predicted"/>
<organism evidence="1 2">
    <name type="scientific">Daphnia magna</name>
    <dbReference type="NCBI Taxonomy" id="35525"/>
    <lineage>
        <taxon>Eukaryota</taxon>
        <taxon>Metazoa</taxon>
        <taxon>Ecdysozoa</taxon>
        <taxon>Arthropoda</taxon>
        <taxon>Crustacea</taxon>
        <taxon>Branchiopoda</taxon>
        <taxon>Diplostraca</taxon>
        <taxon>Cladocera</taxon>
        <taxon>Anomopoda</taxon>
        <taxon>Daphniidae</taxon>
        <taxon>Daphnia</taxon>
    </lineage>
</organism>
<reference evidence="1 2" key="1">
    <citation type="submission" date="2016-03" db="EMBL/GenBank/DDBJ databases">
        <title>EvidentialGene: Evidence-directed Construction of Genes on Genomes.</title>
        <authorList>
            <person name="Gilbert D.G."/>
            <person name="Choi J.-H."/>
            <person name="Mockaitis K."/>
            <person name="Colbourne J."/>
            <person name="Pfrender M."/>
        </authorList>
    </citation>
    <scope>NUCLEOTIDE SEQUENCE [LARGE SCALE GENOMIC DNA]</scope>
    <source>
        <strain evidence="1 2">Xinb3</strain>
        <tissue evidence="1">Complete organism</tissue>
    </source>
</reference>
<comment type="caution">
    <text evidence="1">The sequence shown here is derived from an EMBL/GenBank/DDBJ whole genome shotgun (WGS) entry which is preliminary data.</text>
</comment>
<evidence type="ECO:0000313" key="1">
    <source>
        <dbReference type="EMBL" id="KZS14760.1"/>
    </source>
</evidence>
<dbReference type="EMBL" id="LRGB01000944">
    <property type="protein sequence ID" value="KZS14760.1"/>
    <property type="molecule type" value="Genomic_DNA"/>
</dbReference>
<gene>
    <name evidence="1" type="ORF">APZ42_020141</name>
</gene>
<sequence length="67" mass="7848">MSLHGLGALTTPYRRQQDRYTAVHKLQLDIYKYTAYSLPKSRTILLVTCFHLRSFQISRRSAIYVSI</sequence>
<keyword evidence="2" id="KW-1185">Reference proteome</keyword>
<protein>
    <submittedName>
        <fullName evidence="1">Uncharacterized protein</fullName>
    </submittedName>
</protein>
<dbReference type="AlphaFoldDB" id="A0A164Y0R9"/>